<protein>
    <submittedName>
        <fullName evidence="7">C-5 sterol desaturase Erg31</fullName>
    </submittedName>
</protein>
<comment type="subcellular location">
    <subcellularLocation>
        <location evidence="1">Membrane</location>
    </subcellularLocation>
</comment>
<evidence type="ECO:0000256" key="2">
    <source>
        <dbReference type="ARBA" id="ARBA00022692"/>
    </source>
</evidence>
<evidence type="ECO:0000313" key="7">
    <source>
        <dbReference type="EMBL" id="WBW72533.1"/>
    </source>
</evidence>
<keyword evidence="4 5" id="KW-0472">Membrane</keyword>
<dbReference type="GO" id="GO:0016020">
    <property type="term" value="C:membrane"/>
    <property type="evidence" value="ECO:0007669"/>
    <property type="project" value="UniProtKB-SubCell"/>
</dbReference>
<evidence type="ECO:0000256" key="3">
    <source>
        <dbReference type="ARBA" id="ARBA00022989"/>
    </source>
</evidence>
<gene>
    <name evidence="7" type="primary">erg31</name>
    <name evidence="7" type="ORF">SOMG_01733</name>
</gene>
<dbReference type="Pfam" id="PF04116">
    <property type="entry name" value="FA_hydroxylase"/>
    <property type="match status" value="1"/>
</dbReference>
<feature type="transmembrane region" description="Helical" evidence="5">
    <location>
        <begin position="78"/>
        <end position="97"/>
    </location>
</feature>
<keyword evidence="8" id="KW-1185">Reference proteome</keyword>
<sequence length="299" mass="35678">MDYLLDLADQYVLDSVYDQVYPLARDHILREAISLFFLTWMGGFLLYITFSSLSYHYVFDKSLMKHPKFLKNQVWQEIWAASINLPGMALLTVPWFLAEVHGYSLLYDSISDYGTTYYFISLPLFVLFSDFGIYWAHRFLHHRWVYPRLHKLHHKWIICTPYASHAFKSADGFLQSLPYHLFPFFFPLHKWTYLALFTFVNFWTIMIHDGKYISNNPIINGAAHHNGHHIYFNYNYGQFTTLFDRLGNSFRAPDEAWYDNTLRRNDDVLKRELTEYEFIRSQVEGEDDRDYASDGKKIK</sequence>
<proteinExistence type="predicted"/>
<dbReference type="GO" id="GO:0005506">
    <property type="term" value="F:iron ion binding"/>
    <property type="evidence" value="ECO:0007669"/>
    <property type="project" value="InterPro"/>
</dbReference>
<dbReference type="KEGG" id="som:SOMG_01733"/>
<evidence type="ECO:0000259" key="6">
    <source>
        <dbReference type="Pfam" id="PF04116"/>
    </source>
</evidence>
<organism evidence="7 8">
    <name type="scientific">Schizosaccharomyces osmophilus</name>
    <dbReference type="NCBI Taxonomy" id="2545709"/>
    <lineage>
        <taxon>Eukaryota</taxon>
        <taxon>Fungi</taxon>
        <taxon>Dikarya</taxon>
        <taxon>Ascomycota</taxon>
        <taxon>Taphrinomycotina</taxon>
        <taxon>Schizosaccharomycetes</taxon>
        <taxon>Schizosaccharomycetales</taxon>
        <taxon>Schizosaccharomycetaceae</taxon>
        <taxon>Schizosaccharomyces</taxon>
    </lineage>
</organism>
<dbReference type="InterPro" id="IPR006694">
    <property type="entry name" value="Fatty_acid_hydroxylase"/>
</dbReference>
<accession>A0AAE9WD74</accession>
<reference evidence="7 8" key="1">
    <citation type="journal article" date="2023" name="G3 (Bethesda)">
        <title>A high-quality reference genome for the fission yeast Schizosaccharomyces osmophilus.</title>
        <authorList>
            <person name="Jia G.S."/>
            <person name="Zhang W.C."/>
            <person name="Liang Y."/>
            <person name="Liu X.H."/>
            <person name="Rhind N."/>
            <person name="Pidoux A."/>
            <person name="Brysch-Herzberg M."/>
            <person name="Du L.L."/>
        </authorList>
    </citation>
    <scope>NUCLEOTIDE SEQUENCE [LARGE SCALE GENOMIC DNA]</scope>
    <source>
        <strain evidence="7 8">CBS 15793</strain>
    </source>
</reference>
<evidence type="ECO:0000256" key="5">
    <source>
        <dbReference type="SAM" id="Phobius"/>
    </source>
</evidence>
<dbReference type="Proteomes" id="UP001212411">
    <property type="component" value="Chromosome 1"/>
</dbReference>
<dbReference type="InterPro" id="IPR050307">
    <property type="entry name" value="Sterol_Desaturase_Related"/>
</dbReference>
<dbReference type="GO" id="GO:0008610">
    <property type="term" value="P:lipid biosynthetic process"/>
    <property type="evidence" value="ECO:0007669"/>
    <property type="project" value="InterPro"/>
</dbReference>
<feature type="transmembrane region" description="Helical" evidence="5">
    <location>
        <begin position="32"/>
        <end position="58"/>
    </location>
</feature>
<dbReference type="PANTHER" id="PTHR11863">
    <property type="entry name" value="STEROL DESATURASE"/>
    <property type="match status" value="1"/>
</dbReference>
<dbReference type="RefSeq" id="XP_056036776.1">
    <property type="nucleotide sequence ID" value="XM_056180526.1"/>
</dbReference>
<dbReference type="EMBL" id="CP115611">
    <property type="protein sequence ID" value="WBW72533.1"/>
    <property type="molecule type" value="Genomic_DNA"/>
</dbReference>
<evidence type="ECO:0000313" key="8">
    <source>
        <dbReference type="Proteomes" id="UP001212411"/>
    </source>
</evidence>
<dbReference type="GeneID" id="80875215"/>
<feature type="transmembrane region" description="Helical" evidence="5">
    <location>
        <begin position="117"/>
        <end position="136"/>
    </location>
</feature>
<evidence type="ECO:0000256" key="4">
    <source>
        <dbReference type="ARBA" id="ARBA00023136"/>
    </source>
</evidence>
<name>A0AAE9WD74_9SCHI</name>
<dbReference type="AlphaFoldDB" id="A0AAE9WD74"/>
<keyword evidence="3 5" id="KW-1133">Transmembrane helix</keyword>
<feature type="domain" description="Fatty acid hydroxylase" evidence="6">
    <location>
        <begin position="124"/>
        <end position="248"/>
    </location>
</feature>
<dbReference type="GO" id="GO:0016491">
    <property type="term" value="F:oxidoreductase activity"/>
    <property type="evidence" value="ECO:0007669"/>
    <property type="project" value="InterPro"/>
</dbReference>
<evidence type="ECO:0000256" key="1">
    <source>
        <dbReference type="ARBA" id="ARBA00004370"/>
    </source>
</evidence>
<keyword evidence="2 5" id="KW-0812">Transmembrane</keyword>